<feature type="compositionally biased region" description="Low complexity" evidence="9">
    <location>
        <begin position="478"/>
        <end position="494"/>
    </location>
</feature>
<dbReference type="PROSITE" id="PS51536">
    <property type="entry name" value="TFG"/>
    <property type="match status" value="1"/>
</dbReference>
<organism evidence="14 15">
    <name type="scientific">Diatraea saccharalis</name>
    <name type="common">sugarcane borer</name>
    <dbReference type="NCBI Taxonomy" id="40085"/>
    <lineage>
        <taxon>Eukaryota</taxon>
        <taxon>Metazoa</taxon>
        <taxon>Ecdysozoa</taxon>
        <taxon>Arthropoda</taxon>
        <taxon>Hexapoda</taxon>
        <taxon>Insecta</taxon>
        <taxon>Pterygota</taxon>
        <taxon>Neoptera</taxon>
        <taxon>Endopterygota</taxon>
        <taxon>Lepidoptera</taxon>
        <taxon>Glossata</taxon>
        <taxon>Ditrysia</taxon>
        <taxon>Pyraloidea</taxon>
        <taxon>Crambidae</taxon>
        <taxon>Crambinae</taxon>
        <taxon>Diatraea</taxon>
    </lineage>
</organism>
<feature type="compositionally biased region" description="Basic residues" evidence="9">
    <location>
        <begin position="242"/>
        <end position="252"/>
    </location>
</feature>
<feature type="region of interest" description="Disordered" evidence="9">
    <location>
        <begin position="146"/>
        <end position="329"/>
    </location>
</feature>
<dbReference type="CDD" id="cd01736">
    <property type="entry name" value="LSm14_N"/>
    <property type="match status" value="1"/>
</dbReference>
<evidence type="ECO:0000313" key="15">
    <source>
        <dbReference type="Proteomes" id="UP001153714"/>
    </source>
</evidence>
<reference evidence="14" key="1">
    <citation type="submission" date="2021-12" db="EMBL/GenBank/DDBJ databases">
        <authorList>
            <person name="King R."/>
        </authorList>
    </citation>
    <scope>NUCLEOTIDE SEQUENCE</scope>
</reference>
<evidence type="ECO:0000259" key="10">
    <source>
        <dbReference type="PROSITE" id="PS51512"/>
    </source>
</evidence>
<dbReference type="SMART" id="SM01199">
    <property type="entry name" value="FDF"/>
    <property type="match status" value="1"/>
</dbReference>
<dbReference type="SMART" id="SM01271">
    <property type="entry name" value="LSM14"/>
    <property type="match status" value="1"/>
</dbReference>
<feature type="domain" description="DFDF" evidence="10">
    <location>
        <begin position="323"/>
        <end position="359"/>
    </location>
</feature>
<feature type="region of interest" description="Disordered" evidence="9">
    <location>
        <begin position="462"/>
        <end position="512"/>
    </location>
</feature>
<evidence type="ECO:0008006" key="16">
    <source>
        <dbReference type="Google" id="ProtNLM"/>
    </source>
</evidence>
<reference evidence="14" key="2">
    <citation type="submission" date="2022-10" db="EMBL/GenBank/DDBJ databases">
        <authorList>
            <consortium name="ENA_rothamsted_submissions"/>
            <consortium name="culmorum"/>
            <person name="King R."/>
        </authorList>
    </citation>
    <scope>NUCLEOTIDE SEQUENCE</scope>
</reference>
<proteinExistence type="inferred from homology"/>
<dbReference type="EMBL" id="OU893337">
    <property type="protein sequence ID" value="CAH0761362.1"/>
    <property type="molecule type" value="Genomic_DNA"/>
</dbReference>
<dbReference type="Pfam" id="PF12701">
    <property type="entry name" value="LSM14"/>
    <property type="match status" value="1"/>
</dbReference>
<dbReference type="Pfam" id="PF09532">
    <property type="entry name" value="FDF"/>
    <property type="match status" value="1"/>
</dbReference>
<feature type="compositionally biased region" description="Polar residues" evidence="9">
    <location>
        <begin position="209"/>
        <end position="220"/>
    </location>
</feature>
<evidence type="ECO:0000259" key="13">
    <source>
        <dbReference type="PROSITE" id="PS52002"/>
    </source>
</evidence>
<dbReference type="GO" id="GO:0034063">
    <property type="term" value="P:stress granule assembly"/>
    <property type="evidence" value="ECO:0007669"/>
    <property type="project" value="TreeGrafter"/>
</dbReference>
<dbReference type="InterPro" id="IPR047575">
    <property type="entry name" value="Sm"/>
</dbReference>
<comment type="function">
    <text evidence="6">As a component of the decapping complex, involved in the degradation of mRNAs. Promotes P-body formation. Translational repressor.</text>
</comment>
<evidence type="ECO:0000259" key="11">
    <source>
        <dbReference type="PROSITE" id="PS51513"/>
    </source>
</evidence>
<keyword evidence="15" id="KW-1185">Reference proteome</keyword>
<keyword evidence="4" id="KW-0678">Repressor</keyword>
<evidence type="ECO:0000256" key="7">
    <source>
        <dbReference type="PROSITE-ProRule" id="PRU00846"/>
    </source>
</evidence>
<feature type="compositionally biased region" description="Gly residues" evidence="9">
    <location>
        <begin position="467"/>
        <end position="477"/>
    </location>
</feature>
<feature type="compositionally biased region" description="Low complexity" evidence="9">
    <location>
        <begin position="261"/>
        <end position="273"/>
    </location>
</feature>
<feature type="compositionally biased region" description="Low complexity" evidence="9">
    <location>
        <begin position="285"/>
        <end position="294"/>
    </location>
</feature>
<evidence type="ECO:0000259" key="12">
    <source>
        <dbReference type="PROSITE" id="PS51536"/>
    </source>
</evidence>
<evidence type="ECO:0000256" key="6">
    <source>
        <dbReference type="ARBA" id="ARBA00059323"/>
    </source>
</evidence>
<comment type="subcellular location">
    <subcellularLocation>
        <location evidence="1">Cytoplasm</location>
    </subcellularLocation>
</comment>
<dbReference type="PROSITE" id="PS51512">
    <property type="entry name" value="DFDF"/>
    <property type="match status" value="1"/>
</dbReference>
<dbReference type="InterPro" id="IPR019050">
    <property type="entry name" value="FDF_dom"/>
</dbReference>
<evidence type="ECO:0000256" key="5">
    <source>
        <dbReference type="ARBA" id="ARBA00022664"/>
    </source>
</evidence>
<feature type="domain" description="Sm" evidence="13">
    <location>
        <begin position="1"/>
        <end position="81"/>
    </location>
</feature>
<dbReference type="PROSITE" id="PS51513">
    <property type="entry name" value="FFD"/>
    <property type="match status" value="1"/>
</dbReference>
<sequence>MSSGMPELGSKISLISKADIRYEGRLFTVDPQKCTIALASVRSFGTEDRESQFPIAPQSQVYDYILFRGSDIKDIRVLNDVPSLPNDPAIMQMSVPASLGGGTSAPGQYAGQFNHPVVGQTQYPQYHPMAGFPGGVHTQLNKTSELSPQTSVDLVTQPQPTTAPIGSGVVHHSNQVKDQGSMLDLIGGGSQQTSSRSGTPAVGHRKSPTADQSTQVGSVASGSGQQRDSRRGSNSGGGQKQIRNRTNSRNRQRYPSGGAPSHQPHQSHQQHQQHQQHHQQHQHQQHQQPQTSAQPHHHHQTGQGYNRGGWRGRPRGRGRGFVPRNKNTLKFDNDYDFEQANTEFEELRSQLAKTKISDEVVKVEGEVDKKDDSGNETGAGEAELDEDQSGFTGYDKNKSFFDNISCEAVERLKGRSQRTDWRTERKLNSETFGVASARRGAWRGRPVWRHHNMHNVHNPHQAWRVMRGGGRGRGNSGGRRAPNPAPVSASAPASAPAPAPAPATAPAVGAAQ</sequence>
<gene>
    <name evidence="14" type="ORF">DIATSA_LOCUS11435</name>
</gene>
<evidence type="ECO:0000256" key="3">
    <source>
        <dbReference type="ARBA" id="ARBA00022490"/>
    </source>
</evidence>
<evidence type="ECO:0000256" key="8">
    <source>
        <dbReference type="PROSITE-ProRule" id="PRU00869"/>
    </source>
</evidence>
<protein>
    <recommendedName>
        <fullName evidence="16">Protein LSM14 homolog B</fullName>
    </recommendedName>
</protein>
<dbReference type="OrthoDB" id="21539at2759"/>
<name>A0A9P0G2I6_9NEOP</name>
<dbReference type="PANTHER" id="PTHR13586">
    <property type="entry name" value="SCD6 PROTEIN-RELATED"/>
    <property type="match status" value="1"/>
</dbReference>
<feature type="domain" description="TFG box profile" evidence="12">
    <location>
        <begin position="416"/>
        <end position="436"/>
    </location>
</feature>
<evidence type="ECO:0000313" key="14">
    <source>
        <dbReference type="EMBL" id="CAH0761362.1"/>
    </source>
</evidence>
<keyword evidence="3" id="KW-0963">Cytoplasm</keyword>
<dbReference type="PROSITE" id="PS52002">
    <property type="entry name" value="SM"/>
    <property type="match status" value="1"/>
</dbReference>
<dbReference type="InterPro" id="IPR025761">
    <property type="entry name" value="FFD_box"/>
</dbReference>
<evidence type="ECO:0000256" key="4">
    <source>
        <dbReference type="ARBA" id="ARBA00022491"/>
    </source>
</evidence>
<dbReference type="InterPro" id="IPR025768">
    <property type="entry name" value="TFG_box"/>
</dbReference>
<dbReference type="SUPFAM" id="SSF50182">
    <property type="entry name" value="Sm-like ribonucleoproteins"/>
    <property type="match status" value="1"/>
</dbReference>
<dbReference type="Gene3D" id="2.30.30.100">
    <property type="match status" value="1"/>
</dbReference>
<dbReference type="GO" id="GO:0033962">
    <property type="term" value="P:P-body assembly"/>
    <property type="evidence" value="ECO:0007669"/>
    <property type="project" value="TreeGrafter"/>
</dbReference>
<feature type="short sequence motif" description="FFD box" evidence="7">
    <location>
        <begin position="392"/>
        <end position="408"/>
    </location>
</feature>
<evidence type="ECO:0000256" key="9">
    <source>
        <dbReference type="SAM" id="MobiDB-lite"/>
    </source>
</evidence>
<accession>A0A9P0G2I6</accession>
<dbReference type="FunFam" id="2.30.30.100:FF:000033">
    <property type="entry name" value="Trailer hitch, isoform C"/>
    <property type="match status" value="1"/>
</dbReference>
<evidence type="ECO:0000256" key="2">
    <source>
        <dbReference type="ARBA" id="ARBA00010415"/>
    </source>
</evidence>
<dbReference type="InterPro" id="IPR025609">
    <property type="entry name" value="Lsm14-like_N"/>
</dbReference>
<feature type="region of interest" description="Disordered" evidence="9">
    <location>
        <begin position="366"/>
        <end position="392"/>
    </location>
</feature>
<dbReference type="GO" id="GO:0003729">
    <property type="term" value="F:mRNA binding"/>
    <property type="evidence" value="ECO:0007669"/>
    <property type="project" value="TreeGrafter"/>
</dbReference>
<dbReference type="Proteomes" id="UP001153714">
    <property type="component" value="Chromosome 6"/>
</dbReference>
<evidence type="ECO:0000256" key="1">
    <source>
        <dbReference type="ARBA" id="ARBA00004496"/>
    </source>
</evidence>
<feature type="compositionally biased region" description="Polar residues" evidence="9">
    <location>
        <begin position="146"/>
        <end position="164"/>
    </location>
</feature>
<keyword evidence="5" id="KW-0507">mRNA processing</keyword>
<dbReference type="PANTHER" id="PTHR13586:SF0">
    <property type="entry name" value="TRAILER HITCH, ISOFORM H"/>
    <property type="match status" value="1"/>
</dbReference>
<dbReference type="InterPro" id="IPR010920">
    <property type="entry name" value="LSM_dom_sf"/>
</dbReference>
<feature type="compositionally biased region" description="Basic residues" evidence="9">
    <location>
        <begin position="274"/>
        <end position="284"/>
    </location>
</feature>
<feature type="domain" description="FFD box profile" evidence="11">
    <location>
        <begin position="392"/>
        <end position="408"/>
    </location>
</feature>
<feature type="short sequence motif" description="TFG box" evidence="8">
    <location>
        <begin position="416"/>
        <end position="436"/>
    </location>
</feature>
<dbReference type="AlphaFoldDB" id="A0A9P0G2I6"/>
<comment type="similarity">
    <text evidence="2">Belongs to the LSM14 family.</text>
</comment>
<dbReference type="InterPro" id="IPR025762">
    <property type="entry name" value="DFDF"/>
</dbReference>
<dbReference type="GO" id="GO:0006397">
    <property type="term" value="P:mRNA processing"/>
    <property type="evidence" value="ECO:0007669"/>
    <property type="project" value="UniProtKB-KW"/>
</dbReference>
<dbReference type="GO" id="GO:0000932">
    <property type="term" value="C:P-body"/>
    <property type="evidence" value="ECO:0007669"/>
    <property type="project" value="TreeGrafter"/>
</dbReference>